<evidence type="ECO:0000256" key="2">
    <source>
        <dbReference type="ARBA" id="ARBA00022801"/>
    </source>
</evidence>
<dbReference type="KEGG" id="fap:GR316_03405"/>
<dbReference type="AlphaFoldDB" id="A0A8J8MRI1"/>
<dbReference type="PANTHER" id="PTHR11845">
    <property type="entry name" value="5'-DEOXYNUCLEOTIDASE HDDC2"/>
    <property type="match status" value="1"/>
</dbReference>
<dbReference type="InterPro" id="IPR006674">
    <property type="entry name" value="HD_domain"/>
</dbReference>
<evidence type="ECO:0000259" key="3">
    <source>
        <dbReference type="Pfam" id="PF13023"/>
    </source>
</evidence>
<evidence type="ECO:0000256" key="1">
    <source>
        <dbReference type="ARBA" id="ARBA00022723"/>
    </source>
</evidence>
<dbReference type="GO" id="GO:0046872">
    <property type="term" value="F:metal ion binding"/>
    <property type="evidence" value="ECO:0007669"/>
    <property type="project" value="UniProtKB-KW"/>
</dbReference>
<dbReference type="SUPFAM" id="SSF109604">
    <property type="entry name" value="HD-domain/PDEase-like"/>
    <property type="match status" value="1"/>
</dbReference>
<evidence type="ECO:0000313" key="4">
    <source>
        <dbReference type="EMBL" id="QUS35400.1"/>
    </source>
</evidence>
<dbReference type="EMBL" id="CP047289">
    <property type="protein sequence ID" value="QUS35400.1"/>
    <property type="molecule type" value="Genomic_DNA"/>
</dbReference>
<dbReference type="GO" id="GO:0005737">
    <property type="term" value="C:cytoplasm"/>
    <property type="evidence" value="ECO:0007669"/>
    <property type="project" value="TreeGrafter"/>
</dbReference>
<evidence type="ECO:0000313" key="5">
    <source>
        <dbReference type="Proteomes" id="UP000679284"/>
    </source>
</evidence>
<dbReference type="Proteomes" id="UP000679284">
    <property type="component" value="Chromosome"/>
</dbReference>
<proteinExistence type="predicted"/>
<reference evidence="4" key="1">
    <citation type="submission" date="2020-01" db="EMBL/GenBank/DDBJ databases">
        <authorList>
            <person name="Yang Y."/>
            <person name="Kwon Y.M."/>
        </authorList>
    </citation>
    <scope>NUCLEOTIDE SEQUENCE</scope>
    <source>
        <strain evidence="4">PG104</strain>
    </source>
</reference>
<dbReference type="Gene3D" id="1.10.3210.10">
    <property type="entry name" value="Hypothetical protein af1432"/>
    <property type="match status" value="1"/>
</dbReference>
<accession>A0A8J8MRI1</accession>
<name>A0A8J8MRI1_9RHOB</name>
<keyword evidence="1" id="KW-0479">Metal-binding</keyword>
<feature type="domain" description="HD" evidence="3">
    <location>
        <begin position="15"/>
        <end position="182"/>
    </location>
</feature>
<gene>
    <name evidence="4" type="ORF">GR316_03405</name>
</gene>
<keyword evidence="2" id="KW-0378">Hydrolase</keyword>
<dbReference type="InterPro" id="IPR039356">
    <property type="entry name" value="YfbR/HDDC2"/>
</dbReference>
<dbReference type="Pfam" id="PF13023">
    <property type="entry name" value="HD_3"/>
    <property type="match status" value="1"/>
</dbReference>
<sequence>MTDRLAQQFSFLQEADRLKTVLRAGRLTDGSRRENSAEHSWHLALYAMVLADQAPADVDLSRVMRMLILHDLVEIDAGDVPIHAAGGTAHASDAQQAAEEAAAARIFGLLPPDQGAAFRALWDEFEANTTPDAIFAKSLDRVQPVMQNIANDGGSWKEYGVTVDQLDSRVGAKIRRGLPAVWDWVRLRALPLLP</sequence>
<protein>
    <submittedName>
        <fullName evidence="4">HD domain-containing protein</fullName>
    </submittedName>
</protein>
<organism evidence="4 5">
    <name type="scientific">Falsirhodobacter algicola</name>
    <dbReference type="NCBI Taxonomy" id="2692330"/>
    <lineage>
        <taxon>Bacteria</taxon>
        <taxon>Pseudomonadati</taxon>
        <taxon>Pseudomonadota</taxon>
        <taxon>Alphaproteobacteria</taxon>
        <taxon>Rhodobacterales</taxon>
        <taxon>Paracoccaceae</taxon>
        <taxon>Falsirhodobacter</taxon>
    </lineage>
</organism>
<dbReference type="GO" id="GO:0002953">
    <property type="term" value="F:5'-deoxynucleotidase activity"/>
    <property type="evidence" value="ECO:0007669"/>
    <property type="project" value="InterPro"/>
</dbReference>
<dbReference type="RefSeq" id="WP_211784649.1">
    <property type="nucleotide sequence ID" value="NZ_CP047289.1"/>
</dbReference>
<keyword evidence="5" id="KW-1185">Reference proteome</keyword>
<dbReference type="PANTHER" id="PTHR11845:SF13">
    <property type="entry name" value="5'-DEOXYNUCLEOTIDASE HDDC2"/>
    <property type="match status" value="1"/>
</dbReference>